<evidence type="ECO:0000313" key="3">
    <source>
        <dbReference type="Proteomes" id="UP000868497"/>
    </source>
</evidence>
<reference evidence="2" key="2">
    <citation type="submission" date="2019-09" db="EMBL/GenBank/DDBJ databases">
        <authorList>
            <consortium name="NCBI Pathogen Detection Project"/>
        </authorList>
    </citation>
    <scope>NUCLEOTIDE SEQUENCE</scope>
    <source>
        <strain evidence="2">AUSMDU00005748</strain>
    </source>
</reference>
<dbReference type="RefSeq" id="WP_187358103.1">
    <property type="nucleotide sequence ID" value="NZ_QYOD01000009.1"/>
</dbReference>
<proteinExistence type="predicted"/>
<dbReference type="Pfam" id="PF06744">
    <property type="entry name" value="IcmF_C"/>
    <property type="match status" value="1"/>
</dbReference>
<dbReference type="InterPro" id="IPR010623">
    <property type="entry name" value="IcmF_C"/>
</dbReference>
<sequence length="105" mass="11469">PGAMLTWTSTTAGSRLYANHSGPWGVIRMLEPMARQKAGDGLYRLTVTAPDRRQLQWLLRTELGDGPLALLKLRNFRLPAQIFSAGVPAAGRTDEEGYDAGEVSE</sequence>
<protein>
    <recommendedName>
        <fullName evidence="1">Type VI secretion system IcmF C-terminal domain-containing protein</fullName>
    </recommendedName>
</protein>
<reference evidence="2" key="1">
    <citation type="journal article" date="2018" name="Genome Biol.">
        <title>SKESA: strategic k-mer extension for scrupulous assemblies.</title>
        <authorList>
            <person name="Souvorov A."/>
            <person name="Agarwala R."/>
            <person name="Lipman D.J."/>
        </authorList>
    </citation>
    <scope>NUCLEOTIDE SEQUENCE</scope>
    <source>
        <strain evidence="2">AUSMDU00005748</strain>
    </source>
</reference>
<accession>A0AAD3UIU7</accession>
<feature type="non-terminal residue" evidence="2">
    <location>
        <position position="1"/>
    </location>
</feature>
<dbReference type="PANTHER" id="PTHR36153:SF1">
    <property type="entry name" value="TYPE VI SECRETION SYSTEM COMPONENT TSSM1"/>
    <property type="match status" value="1"/>
</dbReference>
<feature type="domain" description="Type VI secretion system IcmF C-terminal" evidence="1">
    <location>
        <begin position="2"/>
        <end position="62"/>
    </location>
</feature>
<dbReference type="EMBL" id="DACXIC010000009">
    <property type="protein sequence ID" value="HAU4356545.1"/>
    <property type="molecule type" value="Genomic_DNA"/>
</dbReference>
<dbReference type="Proteomes" id="UP000868497">
    <property type="component" value="Unassembled WGS sequence"/>
</dbReference>
<evidence type="ECO:0000259" key="1">
    <source>
        <dbReference type="Pfam" id="PF06744"/>
    </source>
</evidence>
<dbReference type="InterPro" id="IPR053156">
    <property type="entry name" value="T6SS_TssM-like"/>
</dbReference>
<organism evidence="2 3">
    <name type="scientific">Klebsiella oxytoca</name>
    <dbReference type="NCBI Taxonomy" id="571"/>
    <lineage>
        <taxon>Bacteria</taxon>
        <taxon>Pseudomonadati</taxon>
        <taxon>Pseudomonadota</taxon>
        <taxon>Gammaproteobacteria</taxon>
        <taxon>Enterobacterales</taxon>
        <taxon>Enterobacteriaceae</taxon>
        <taxon>Klebsiella/Raoultella group</taxon>
        <taxon>Klebsiella</taxon>
    </lineage>
</organism>
<evidence type="ECO:0000313" key="2">
    <source>
        <dbReference type="EMBL" id="HAU4356545.1"/>
    </source>
</evidence>
<dbReference type="PANTHER" id="PTHR36153">
    <property type="entry name" value="INNER MEMBRANE PROTEIN-RELATED"/>
    <property type="match status" value="1"/>
</dbReference>
<dbReference type="AlphaFoldDB" id="A0AAD3UIU7"/>
<name>A0AAD3UIU7_KLEOX</name>
<comment type="caution">
    <text evidence="2">The sequence shown here is derived from an EMBL/GenBank/DDBJ whole genome shotgun (WGS) entry which is preliminary data.</text>
</comment>
<gene>
    <name evidence="2" type="ORF">F6W21_09410</name>
</gene>